<evidence type="ECO:0000259" key="2">
    <source>
        <dbReference type="Pfam" id="PF00535"/>
    </source>
</evidence>
<dbReference type="EMBL" id="JACHEK010000006">
    <property type="protein sequence ID" value="MBB6145154.1"/>
    <property type="molecule type" value="Genomic_DNA"/>
</dbReference>
<name>A0A841K4H2_9BACT</name>
<feature type="transmembrane region" description="Helical" evidence="1">
    <location>
        <begin position="314"/>
        <end position="331"/>
    </location>
</feature>
<proteinExistence type="predicted"/>
<evidence type="ECO:0000313" key="4">
    <source>
        <dbReference type="Proteomes" id="UP000538666"/>
    </source>
</evidence>
<dbReference type="AlphaFoldDB" id="A0A841K4H2"/>
<dbReference type="SUPFAM" id="SSF53448">
    <property type="entry name" value="Nucleotide-diphospho-sugar transferases"/>
    <property type="match status" value="1"/>
</dbReference>
<keyword evidence="1" id="KW-0472">Membrane</keyword>
<feature type="transmembrane region" description="Helical" evidence="1">
    <location>
        <begin position="254"/>
        <end position="275"/>
    </location>
</feature>
<keyword evidence="1" id="KW-1133">Transmembrane helix</keyword>
<evidence type="ECO:0000313" key="3">
    <source>
        <dbReference type="EMBL" id="MBB6145154.1"/>
    </source>
</evidence>
<dbReference type="CDD" id="cd00761">
    <property type="entry name" value="Glyco_tranf_GTA_type"/>
    <property type="match status" value="1"/>
</dbReference>
<dbReference type="OrthoDB" id="9806525at2"/>
<dbReference type="PANTHER" id="PTHR43646:SF3">
    <property type="entry name" value="SLR1566 PROTEIN"/>
    <property type="match status" value="1"/>
</dbReference>
<dbReference type="Proteomes" id="UP000538666">
    <property type="component" value="Unassembled WGS sequence"/>
</dbReference>
<dbReference type="GO" id="GO:0016740">
    <property type="term" value="F:transferase activity"/>
    <property type="evidence" value="ECO:0007669"/>
    <property type="project" value="UniProtKB-KW"/>
</dbReference>
<dbReference type="PANTHER" id="PTHR43646">
    <property type="entry name" value="GLYCOSYLTRANSFERASE"/>
    <property type="match status" value="1"/>
</dbReference>
<dbReference type="Gene3D" id="3.90.550.10">
    <property type="entry name" value="Spore Coat Polysaccharide Biosynthesis Protein SpsA, Chain A"/>
    <property type="match status" value="1"/>
</dbReference>
<evidence type="ECO:0000256" key="1">
    <source>
        <dbReference type="SAM" id="Phobius"/>
    </source>
</evidence>
<dbReference type="InterPro" id="IPR001173">
    <property type="entry name" value="Glyco_trans_2-like"/>
</dbReference>
<feature type="transmembrane region" description="Helical" evidence="1">
    <location>
        <begin position="282"/>
        <end position="299"/>
    </location>
</feature>
<comment type="caution">
    <text evidence="3">The sequence shown here is derived from an EMBL/GenBank/DDBJ whole genome shotgun (WGS) entry which is preliminary data.</text>
</comment>
<keyword evidence="3" id="KW-0808">Transferase</keyword>
<reference evidence="3 4" key="1">
    <citation type="submission" date="2020-08" db="EMBL/GenBank/DDBJ databases">
        <title>Genomic Encyclopedia of Type Strains, Phase IV (KMG-IV): sequencing the most valuable type-strain genomes for metagenomic binning, comparative biology and taxonomic classification.</title>
        <authorList>
            <person name="Goeker M."/>
        </authorList>
    </citation>
    <scope>NUCLEOTIDE SEQUENCE [LARGE SCALE GENOMIC DNA]</scope>
    <source>
        <strain evidence="3 4">DSM 103733</strain>
    </source>
</reference>
<accession>A0A841K4H2</accession>
<gene>
    <name evidence="3" type="ORF">HNQ77_003112</name>
</gene>
<dbReference type="RefSeq" id="WP_050061722.1">
    <property type="nucleotide sequence ID" value="NZ_JACHEK010000006.1"/>
</dbReference>
<keyword evidence="1" id="KW-0812">Transmembrane</keyword>
<feature type="domain" description="Glycosyltransferase 2-like" evidence="2">
    <location>
        <begin position="14"/>
        <end position="153"/>
    </location>
</feature>
<dbReference type="Pfam" id="PF00535">
    <property type="entry name" value="Glycos_transf_2"/>
    <property type="match status" value="1"/>
</dbReference>
<sequence length="351" mass="39688">MDAPLDSTSSLKLSVIIPARNEEDCLGDCLRSLVNQAENGWELDQDWEILVVDDGSTDRTASIAAEFDGVTIMQAPALEKGWTGKANAVWAGARFARGQWLLFTDADTIHEPGHLSRAIVEADRHNAAMLSYSPRQIVTGIAQRALMPLIFSELSVTYPPAKVSDPESSLAAANGQFLLVRRDAYFANGGHEAVKDAVLEDVELANIFKRRKLGLRFRYAPDAVATRMYRSFGAMFEGWTKNLALLFGNPLSLAAWRILDLLFLFGLPILTWVLYQRDLRPIFIGALLLIWARNVWRYYRRVAKSNFPFEDCVITPLALPLFAVLLYRSWFHHTITKRVIWKGREYPSRNR</sequence>
<dbReference type="InterPro" id="IPR029044">
    <property type="entry name" value="Nucleotide-diphossugar_trans"/>
</dbReference>
<protein>
    <submittedName>
        <fullName evidence="3">Glycosyltransferase involved in cell wall biosynthesis</fullName>
    </submittedName>
</protein>
<keyword evidence="4" id="KW-1185">Reference proteome</keyword>
<organism evidence="3 4">
    <name type="scientific">Silvibacterium bohemicum</name>
    <dbReference type="NCBI Taxonomy" id="1577686"/>
    <lineage>
        <taxon>Bacteria</taxon>
        <taxon>Pseudomonadati</taxon>
        <taxon>Acidobacteriota</taxon>
        <taxon>Terriglobia</taxon>
        <taxon>Terriglobales</taxon>
        <taxon>Acidobacteriaceae</taxon>
        <taxon>Silvibacterium</taxon>
    </lineage>
</organism>